<sequence>MHSPAYAYLIKVERGHSRHWGRDRLLLVAADKETIDQWFKRFSPLGDNSPVKKVNDCWYTYTIPTGESLNNVINLDDPALSGKMTFARLPDADPSLYFTPRAKTAVPDPVPKTTDTPSSLQQMCLPFPTFTNK</sequence>
<name>A0A3D8QZR7_9EURO</name>
<comment type="caution">
    <text evidence="1">The sequence shown here is derived from an EMBL/GenBank/DDBJ whole genome shotgun (WGS) entry which is preliminary data.</text>
</comment>
<reference evidence="1 2" key="1">
    <citation type="journal article" date="2018" name="IMA Fungus">
        <title>IMA Genome-F 9: Draft genome sequence of Annulohypoxylon stygium, Aspergillus mulundensis, Berkeleyomyces basicola (syn. Thielaviopsis basicola), Ceratocystis smalleyi, two Cercospora beticola strains, Coleophoma cylindrospora, Fusarium fracticaudum, Phialophora cf. hyalina, and Morchella septimelata.</title>
        <authorList>
            <person name="Wingfield B.D."/>
            <person name="Bills G.F."/>
            <person name="Dong Y."/>
            <person name="Huang W."/>
            <person name="Nel W.J."/>
            <person name="Swalarsk-Parry B.S."/>
            <person name="Vaghefi N."/>
            <person name="Wilken P.M."/>
            <person name="An Z."/>
            <person name="de Beer Z.W."/>
            <person name="De Vos L."/>
            <person name="Chen L."/>
            <person name="Duong T.A."/>
            <person name="Gao Y."/>
            <person name="Hammerbacher A."/>
            <person name="Kikkert J.R."/>
            <person name="Li Y."/>
            <person name="Li H."/>
            <person name="Li K."/>
            <person name="Li Q."/>
            <person name="Liu X."/>
            <person name="Ma X."/>
            <person name="Naidoo K."/>
            <person name="Pethybridge S.J."/>
            <person name="Sun J."/>
            <person name="Steenkamp E.T."/>
            <person name="van der Nest M.A."/>
            <person name="van Wyk S."/>
            <person name="Wingfield M.J."/>
            <person name="Xiong C."/>
            <person name="Yue Q."/>
            <person name="Zhang X."/>
        </authorList>
    </citation>
    <scope>NUCLEOTIDE SEQUENCE [LARGE SCALE GENOMIC DNA]</scope>
    <source>
        <strain evidence="1 2">DSM 5745</strain>
    </source>
</reference>
<evidence type="ECO:0000313" key="1">
    <source>
        <dbReference type="EMBL" id="RDW67303.1"/>
    </source>
</evidence>
<organism evidence="1 2">
    <name type="scientific">Aspergillus mulundensis</name>
    <dbReference type="NCBI Taxonomy" id="1810919"/>
    <lineage>
        <taxon>Eukaryota</taxon>
        <taxon>Fungi</taxon>
        <taxon>Dikarya</taxon>
        <taxon>Ascomycota</taxon>
        <taxon>Pezizomycotina</taxon>
        <taxon>Eurotiomycetes</taxon>
        <taxon>Eurotiomycetidae</taxon>
        <taxon>Eurotiales</taxon>
        <taxon>Aspergillaceae</taxon>
        <taxon>Aspergillus</taxon>
        <taxon>Aspergillus subgen. Nidulantes</taxon>
    </lineage>
</organism>
<dbReference type="EMBL" id="PVWQ01000012">
    <property type="protein sequence ID" value="RDW67303.1"/>
    <property type="molecule type" value="Genomic_DNA"/>
</dbReference>
<dbReference type="AlphaFoldDB" id="A0A3D8QZR7"/>
<protein>
    <submittedName>
        <fullName evidence="1">Uncharacterized protein</fullName>
    </submittedName>
</protein>
<evidence type="ECO:0000313" key="2">
    <source>
        <dbReference type="Proteomes" id="UP000256690"/>
    </source>
</evidence>
<gene>
    <name evidence="1" type="ORF">DSM5745_09169</name>
</gene>
<dbReference type="GeneID" id="38119539"/>
<accession>A0A3D8QZR7</accession>
<dbReference type="RefSeq" id="XP_026600271.1">
    <property type="nucleotide sequence ID" value="XM_026751185.1"/>
</dbReference>
<keyword evidence="2" id="KW-1185">Reference proteome</keyword>
<proteinExistence type="predicted"/>
<dbReference type="Proteomes" id="UP000256690">
    <property type="component" value="Unassembled WGS sequence"/>
</dbReference>